<dbReference type="EMBL" id="JAQSIO010000007">
    <property type="protein sequence ID" value="MDD0816243.1"/>
    <property type="molecule type" value="Genomic_DNA"/>
</dbReference>
<evidence type="ECO:0000256" key="1">
    <source>
        <dbReference type="SAM" id="SignalP"/>
    </source>
</evidence>
<accession>A0ABT5MI39</accession>
<protein>
    <submittedName>
        <fullName evidence="2">DUF4148 domain-containing protein</fullName>
    </submittedName>
</protein>
<dbReference type="Proteomes" id="UP001528672">
    <property type="component" value="Unassembled WGS sequence"/>
</dbReference>
<keyword evidence="1" id="KW-0732">Signal</keyword>
<evidence type="ECO:0000313" key="2">
    <source>
        <dbReference type="EMBL" id="MDD0816243.1"/>
    </source>
</evidence>
<keyword evidence="3" id="KW-1185">Reference proteome</keyword>
<dbReference type="RefSeq" id="WP_273927943.1">
    <property type="nucleotide sequence ID" value="NZ_JAQSIO010000007.1"/>
</dbReference>
<evidence type="ECO:0000313" key="3">
    <source>
        <dbReference type="Proteomes" id="UP001528672"/>
    </source>
</evidence>
<organism evidence="2 3">
    <name type="scientific">Curvibacter microcysteis</name>
    <dbReference type="NCBI Taxonomy" id="3026419"/>
    <lineage>
        <taxon>Bacteria</taxon>
        <taxon>Pseudomonadati</taxon>
        <taxon>Pseudomonadota</taxon>
        <taxon>Betaproteobacteria</taxon>
        <taxon>Burkholderiales</taxon>
        <taxon>Comamonadaceae</taxon>
        <taxon>Curvibacter</taxon>
    </lineage>
</organism>
<comment type="caution">
    <text evidence="2">The sequence shown here is derived from an EMBL/GenBank/DDBJ whole genome shotgun (WGS) entry which is preliminary data.</text>
</comment>
<sequence>MNTTFRILSISAMAVFASFGAQADEADASQYALKFETQRTRAEVAAEAATAVKTRSVHPAGSQALAYQSKADRTAVSAAAAEALRKGQISSGEL</sequence>
<feature type="chain" id="PRO_5047137591" evidence="1">
    <location>
        <begin position="24"/>
        <end position="94"/>
    </location>
</feature>
<gene>
    <name evidence="2" type="ORF">PSQ39_16505</name>
</gene>
<proteinExistence type="predicted"/>
<reference evidence="2 3" key="1">
    <citation type="submission" date="2023-02" db="EMBL/GenBank/DDBJ databases">
        <title>Bacterial whole genome sequence for Curvibacter sp. HBC28.</title>
        <authorList>
            <person name="Le V."/>
            <person name="Ko S.-R."/>
            <person name="Ahn C.-Y."/>
            <person name="Oh H.-M."/>
        </authorList>
    </citation>
    <scope>NUCLEOTIDE SEQUENCE [LARGE SCALE GENOMIC DNA]</scope>
    <source>
        <strain evidence="2 3">HBC28</strain>
    </source>
</reference>
<name>A0ABT5MI39_9BURK</name>
<feature type="signal peptide" evidence="1">
    <location>
        <begin position="1"/>
        <end position="23"/>
    </location>
</feature>